<comment type="similarity">
    <text evidence="2">Belongs to the ROK (NagC/XylR) family.</text>
</comment>
<dbReference type="AlphaFoldDB" id="A0A1G8T7B7"/>
<dbReference type="OrthoDB" id="9796533at2"/>
<comment type="function">
    <text evidence="1">Transcriptional repressor of xylose-utilizing enzymes.</text>
</comment>
<dbReference type="InterPro" id="IPR036388">
    <property type="entry name" value="WH-like_DNA-bd_sf"/>
</dbReference>
<dbReference type="InterPro" id="IPR000600">
    <property type="entry name" value="ROK"/>
</dbReference>
<evidence type="ECO:0000313" key="5">
    <source>
        <dbReference type="Proteomes" id="UP000199225"/>
    </source>
</evidence>
<keyword evidence="4" id="KW-0418">Kinase</keyword>
<sequence length="393" mass="44197">MSTGDANYIRNLNRELLLETILRTESISRSELSRSTGLNKATVSVQVQSLIEDKIIRETRIETLQTPGRRPTLLEMNGDYGFSIGIDLDYKKARIVFINLKGKPFYTKVLPCKDENIDTIVSEVKSHLSPLIKQTESTLPFFKLRGICLGIHGIINDREIIEFTPKQKWTDVDLKDGLEKELNVPVHIENNANLSSYAEQVYSENTSNLFCLTLYSGIGLGIIYNHKIYRGFQGFAGEIGHMVIEPNGKQCDCGNKGCWELYASENSLKETLLSLGLGENFNEIIKSVNAEETITTYIEYLSYGLNNIINIFNPQRVIFNGSLINQNPDFIERLESSLRSKIIDYESIGTSKIGEFACALGGAAFVLKTDLGVNTLNFTELHYLKEINSIKHS</sequence>
<proteinExistence type="inferred from homology"/>
<dbReference type="RefSeq" id="WP_093193484.1">
    <property type="nucleotide sequence ID" value="NZ_FNEV01000004.1"/>
</dbReference>
<dbReference type="Pfam" id="PF13412">
    <property type="entry name" value="HTH_24"/>
    <property type="match status" value="1"/>
</dbReference>
<dbReference type="Pfam" id="PF00480">
    <property type="entry name" value="ROK"/>
    <property type="match status" value="1"/>
</dbReference>
<dbReference type="PANTHER" id="PTHR18964:SF149">
    <property type="entry name" value="BIFUNCTIONAL UDP-N-ACETYLGLUCOSAMINE 2-EPIMERASE_N-ACETYLMANNOSAMINE KINASE"/>
    <property type="match status" value="1"/>
</dbReference>
<evidence type="ECO:0000313" key="4">
    <source>
        <dbReference type="EMBL" id="SDJ37442.1"/>
    </source>
</evidence>
<dbReference type="GO" id="GO:0042732">
    <property type="term" value="P:D-xylose metabolic process"/>
    <property type="evidence" value="ECO:0007669"/>
    <property type="project" value="UniProtKB-KW"/>
</dbReference>
<dbReference type="EMBL" id="FNEV01000004">
    <property type="protein sequence ID" value="SDJ37442.1"/>
    <property type="molecule type" value="Genomic_DNA"/>
</dbReference>
<dbReference type="Gene3D" id="3.30.420.40">
    <property type="match status" value="2"/>
</dbReference>
<keyword evidence="3" id="KW-0859">Xylose metabolism</keyword>
<organism evidence="4 5">
    <name type="scientific">Salimicrobium halophilum</name>
    <dbReference type="NCBI Taxonomy" id="86666"/>
    <lineage>
        <taxon>Bacteria</taxon>
        <taxon>Bacillati</taxon>
        <taxon>Bacillota</taxon>
        <taxon>Bacilli</taxon>
        <taxon>Bacillales</taxon>
        <taxon>Bacillaceae</taxon>
        <taxon>Salimicrobium</taxon>
    </lineage>
</organism>
<dbReference type="SUPFAM" id="SSF46785">
    <property type="entry name" value="Winged helix' DNA-binding domain"/>
    <property type="match status" value="1"/>
</dbReference>
<keyword evidence="3" id="KW-0119">Carbohydrate metabolism</keyword>
<protein>
    <submittedName>
        <fullName evidence="4">Sugar kinase of the NBD/HSP70 family, may contain an N-terminal HTH domain</fullName>
    </submittedName>
</protein>
<evidence type="ECO:0000256" key="1">
    <source>
        <dbReference type="ARBA" id="ARBA00002486"/>
    </source>
</evidence>
<dbReference type="PANTHER" id="PTHR18964">
    <property type="entry name" value="ROK (REPRESSOR, ORF, KINASE) FAMILY"/>
    <property type="match status" value="1"/>
</dbReference>
<dbReference type="InterPro" id="IPR036390">
    <property type="entry name" value="WH_DNA-bd_sf"/>
</dbReference>
<keyword evidence="5" id="KW-1185">Reference proteome</keyword>
<dbReference type="Proteomes" id="UP000199225">
    <property type="component" value="Unassembled WGS sequence"/>
</dbReference>
<accession>A0A1G8T7B7</accession>
<name>A0A1G8T7B7_9BACI</name>
<dbReference type="Gene3D" id="1.10.10.10">
    <property type="entry name" value="Winged helix-like DNA-binding domain superfamily/Winged helix DNA-binding domain"/>
    <property type="match status" value="1"/>
</dbReference>
<gene>
    <name evidence="4" type="ORF">SAMN04490247_1747</name>
</gene>
<dbReference type="SUPFAM" id="SSF53067">
    <property type="entry name" value="Actin-like ATPase domain"/>
    <property type="match status" value="1"/>
</dbReference>
<dbReference type="STRING" id="86666.SAMN04490247_1747"/>
<evidence type="ECO:0000256" key="2">
    <source>
        <dbReference type="ARBA" id="ARBA00006479"/>
    </source>
</evidence>
<dbReference type="InterPro" id="IPR049874">
    <property type="entry name" value="ROK_cs"/>
</dbReference>
<dbReference type="CDD" id="cd24077">
    <property type="entry name" value="ASKHA_ATPase_ROK_SaXylR-like"/>
    <property type="match status" value="1"/>
</dbReference>
<dbReference type="PROSITE" id="PS01125">
    <property type="entry name" value="ROK"/>
    <property type="match status" value="1"/>
</dbReference>
<dbReference type="GO" id="GO:0016301">
    <property type="term" value="F:kinase activity"/>
    <property type="evidence" value="ECO:0007669"/>
    <property type="project" value="UniProtKB-KW"/>
</dbReference>
<dbReference type="InterPro" id="IPR043129">
    <property type="entry name" value="ATPase_NBD"/>
</dbReference>
<evidence type="ECO:0000256" key="3">
    <source>
        <dbReference type="ARBA" id="ARBA00022629"/>
    </source>
</evidence>
<keyword evidence="4" id="KW-0808">Transferase</keyword>
<reference evidence="5" key="1">
    <citation type="submission" date="2016-10" db="EMBL/GenBank/DDBJ databases">
        <authorList>
            <person name="Varghese N."/>
            <person name="Submissions S."/>
        </authorList>
    </citation>
    <scope>NUCLEOTIDE SEQUENCE [LARGE SCALE GENOMIC DNA]</scope>
    <source>
        <strain evidence="5">DSM 4771</strain>
    </source>
</reference>